<dbReference type="Pfam" id="PF09749">
    <property type="entry name" value="HVSL"/>
    <property type="match status" value="1"/>
</dbReference>
<dbReference type="Gene3D" id="3.90.1140.10">
    <property type="entry name" value="Cyclic phosphodiesterase"/>
    <property type="match status" value="1"/>
</dbReference>
<proteinExistence type="inferred from homology"/>
<keyword evidence="3" id="KW-0456">Lyase</keyword>
<feature type="non-terminal residue" evidence="7">
    <location>
        <position position="1"/>
    </location>
</feature>
<name>A0AA39X9Z2_9PEZI</name>
<dbReference type="GO" id="GO:0000175">
    <property type="term" value="F:3'-5'-RNA exonuclease activity"/>
    <property type="evidence" value="ECO:0007669"/>
    <property type="project" value="TreeGrafter"/>
</dbReference>
<gene>
    <name evidence="7" type="ORF">B0T17DRAFT_463966</name>
</gene>
<dbReference type="Proteomes" id="UP001174934">
    <property type="component" value="Unassembled WGS sequence"/>
</dbReference>
<accession>A0AA39X9Z2</accession>
<feature type="non-terminal residue" evidence="7">
    <location>
        <position position="273"/>
    </location>
</feature>
<dbReference type="GO" id="GO:0005634">
    <property type="term" value="C:nucleus"/>
    <property type="evidence" value="ECO:0007669"/>
    <property type="project" value="TreeGrafter"/>
</dbReference>
<reference evidence="7" key="1">
    <citation type="submission" date="2023-06" db="EMBL/GenBank/DDBJ databases">
        <title>Genome-scale phylogeny and comparative genomics of the fungal order Sordariales.</title>
        <authorList>
            <consortium name="Lawrence Berkeley National Laboratory"/>
            <person name="Hensen N."/>
            <person name="Bonometti L."/>
            <person name="Westerberg I."/>
            <person name="Brannstrom I.O."/>
            <person name="Guillou S."/>
            <person name="Cros-Aarteil S."/>
            <person name="Calhoun S."/>
            <person name="Haridas S."/>
            <person name="Kuo A."/>
            <person name="Mondo S."/>
            <person name="Pangilinan J."/>
            <person name="Riley R."/>
            <person name="LaButti K."/>
            <person name="Andreopoulos B."/>
            <person name="Lipzen A."/>
            <person name="Chen C."/>
            <person name="Yanf M."/>
            <person name="Daum C."/>
            <person name="Ng V."/>
            <person name="Clum A."/>
            <person name="Steindorff A."/>
            <person name="Ohm R."/>
            <person name="Martin F."/>
            <person name="Silar P."/>
            <person name="Natvig D."/>
            <person name="Lalanne C."/>
            <person name="Gautier V."/>
            <person name="Ament-velasquez S.L."/>
            <person name="Kruys A."/>
            <person name="Hutchinson M.I."/>
            <person name="Powell A.J."/>
            <person name="Barry K."/>
            <person name="Miller A.N."/>
            <person name="Grigoriev I.V."/>
            <person name="Debuchy R."/>
            <person name="Gladieux P."/>
            <person name="Thoren M.H."/>
            <person name="Johannesson H."/>
        </authorList>
    </citation>
    <scope>NUCLEOTIDE SEQUENCE</scope>
    <source>
        <strain evidence="7">SMH3391-2</strain>
    </source>
</reference>
<evidence type="ECO:0000256" key="3">
    <source>
        <dbReference type="ARBA" id="ARBA00023239"/>
    </source>
</evidence>
<dbReference type="GO" id="GO:0016829">
    <property type="term" value="F:lyase activity"/>
    <property type="evidence" value="ECO:0007669"/>
    <property type="project" value="UniProtKB-KW"/>
</dbReference>
<evidence type="ECO:0000256" key="1">
    <source>
        <dbReference type="ARBA" id="ARBA00022722"/>
    </source>
</evidence>
<evidence type="ECO:0000256" key="5">
    <source>
        <dbReference type="ARBA" id="ARBA00029543"/>
    </source>
</evidence>
<dbReference type="PANTHER" id="PTHR13522">
    <property type="entry name" value="U6 SNRNA PHOSPHODIESTERASE 1"/>
    <property type="match status" value="1"/>
</dbReference>
<keyword evidence="2" id="KW-0378">Hydrolase</keyword>
<keyword evidence="8" id="KW-1185">Reference proteome</keyword>
<comment type="caution">
    <text evidence="7">The sequence shown here is derived from an EMBL/GenBank/DDBJ whole genome shotgun (WGS) entry which is preliminary data.</text>
</comment>
<sequence length="273" mass="29669">LPPLPAAFLDLYASTVRTSTADDPSLHQGRVRQIPHVAGNWPSHVYIEWYPPAAAHALLTSLLSDLQKRAGPSTQISTFLTSDLGVPLPLHISLSRPISLSTAEKDGFLAQLVASISRGSVAPFELSCRGVEWHRTEESGRSFLVLRVQSSSNSNDDTNTTDKNPELTELLRRCNLAAGSHGQPQLYQWATTARDSSAGVERESSKQPKSANVWDAFHLSIAWSFAKPTEELKQVTQAAFSENGGSAKRICETKIPVEGVKVKIGNVVTHVPL</sequence>
<keyword evidence="4" id="KW-0539">Nucleus</keyword>
<evidence type="ECO:0000313" key="7">
    <source>
        <dbReference type="EMBL" id="KAK0630048.1"/>
    </source>
</evidence>
<evidence type="ECO:0000256" key="6">
    <source>
        <dbReference type="ARBA" id="ARBA00030030"/>
    </source>
</evidence>
<evidence type="ECO:0000256" key="2">
    <source>
        <dbReference type="ARBA" id="ARBA00022801"/>
    </source>
</evidence>
<keyword evidence="1" id="KW-0540">Nuclease</keyword>
<dbReference type="HAMAP" id="MF_03040">
    <property type="entry name" value="USB1"/>
    <property type="match status" value="1"/>
</dbReference>
<organism evidence="7 8">
    <name type="scientific">Bombardia bombarda</name>
    <dbReference type="NCBI Taxonomy" id="252184"/>
    <lineage>
        <taxon>Eukaryota</taxon>
        <taxon>Fungi</taxon>
        <taxon>Dikarya</taxon>
        <taxon>Ascomycota</taxon>
        <taxon>Pezizomycotina</taxon>
        <taxon>Sordariomycetes</taxon>
        <taxon>Sordariomycetidae</taxon>
        <taxon>Sordariales</taxon>
        <taxon>Lasiosphaeriaceae</taxon>
        <taxon>Bombardia</taxon>
    </lineage>
</organism>
<dbReference type="PANTHER" id="PTHR13522:SF3">
    <property type="entry name" value="U6 SNRNA PHOSPHODIESTERASE 1"/>
    <property type="match status" value="1"/>
</dbReference>
<protein>
    <recommendedName>
        <fullName evidence="5">U6 snRNA phosphodiesterase 1</fullName>
    </recommendedName>
    <alternativeName>
        <fullName evidence="6">3'-5' RNA exonuclease USB1</fullName>
    </alternativeName>
</protein>
<dbReference type="AlphaFoldDB" id="A0AA39X9Z2"/>
<dbReference type="InterPro" id="IPR027521">
    <property type="entry name" value="Usb1"/>
</dbReference>
<evidence type="ECO:0000256" key="4">
    <source>
        <dbReference type="ARBA" id="ARBA00023242"/>
    </source>
</evidence>
<evidence type="ECO:0000313" key="8">
    <source>
        <dbReference type="Proteomes" id="UP001174934"/>
    </source>
</evidence>
<dbReference type="EMBL" id="JAULSR010000002">
    <property type="protein sequence ID" value="KAK0630048.1"/>
    <property type="molecule type" value="Genomic_DNA"/>
</dbReference>
<dbReference type="GO" id="GO:0034477">
    <property type="term" value="P:U6 snRNA 3'-end processing"/>
    <property type="evidence" value="ECO:0007669"/>
    <property type="project" value="InterPro"/>
</dbReference>